<dbReference type="PANTHER" id="PTHR46915">
    <property type="entry name" value="UBIQUITIN-LIKE PROTEASE 4-RELATED"/>
    <property type="match status" value="1"/>
</dbReference>
<sequence length="300" mass="34955">MRTRKAKRPGGIDCPIDLESEPESPLPVSDGFIPVSKHRTCWKHMAACLHQRKTKISKRRLRRLQLTSKCFSGTFPSRLRSNRVAKRKLGKADVTQEGAKLDTAQFDCYFSDVWSRLSEDKKSSFAYLESLWFYTYMLPGWKGKAIRWIRDRAIFNKRYVIVPIVLWGHWSLLILCNLGESLESENGKPCMLLLDSLENAGPGRIEPDLRKFLLDIYRSEGRAVNKKLIHQIPLLIPKVPQQRDDVECGKFVLYFIHLFVQDAPESFSLGDYPYFMNRTWFTPECLQQFFEELDLVKKDV</sequence>
<dbReference type="Proteomes" id="UP001497516">
    <property type="component" value="Chromosome 5"/>
</dbReference>
<evidence type="ECO:0000313" key="7">
    <source>
        <dbReference type="EMBL" id="CAL1389027.1"/>
    </source>
</evidence>
<dbReference type="InterPro" id="IPR003653">
    <property type="entry name" value="Peptidase_C48_C"/>
</dbReference>
<keyword evidence="2" id="KW-0645">Protease</keyword>
<dbReference type="GO" id="GO:0006508">
    <property type="term" value="P:proteolysis"/>
    <property type="evidence" value="ECO:0007669"/>
    <property type="project" value="UniProtKB-KW"/>
</dbReference>
<reference evidence="7 8" key="1">
    <citation type="submission" date="2024-04" db="EMBL/GenBank/DDBJ databases">
        <authorList>
            <person name="Fracassetti M."/>
        </authorList>
    </citation>
    <scope>NUCLEOTIDE SEQUENCE [LARGE SCALE GENOMIC DNA]</scope>
</reference>
<dbReference type="InterPro" id="IPR038765">
    <property type="entry name" value="Papain-like_cys_pep_sf"/>
</dbReference>
<gene>
    <name evidence="7" type="ORF">LTRI10_LOCUS29917</name>
</gene>
<dbReference type="AlphaFoldDB" id="A0AAV2ETL2"/>
<protein>
    <recommendedName>
        <fullName evidence="6">Ubiquitin-like protease family profile domain-containing protein</fullName>
    </recommendedName>
</protein>
<proteinExistence type="inferred from homology"/>
<evidence type="ECO:0000256" key="4">
    <source>
        <dbReference type="ARBA" id="ARBA00022807"/>
    </source>
</evidence>
<accession>A0AAV2ETL2</accession>
<keyword evidence="4" id="KW-0788">Thiol protease</keyword>
<dbReference type="SUPFAM" id="SSF54001">
    <property type="entry name" value="Cysteine proteinases"/>
    <property type="match status" value="1"/>
</dbReference>
<feature type="region of interest" description="Disordered" evidence="5">
    <location>
        <begin position="1"/>
        <end position="25"/>
    </location>
</feature>
<evidence type="ECO:0000256" key="1">
    <source>
        <dbReference type="ARBA" id="ARBA00005234"/>
    </source>
</evidence>
<keyword evidence="8" id="KW-1185">Reference proteome</keyword>
<evidence type="ECO:0000313" key="8">
    <source>
        <dbReference type="Proteomes" id="UP001497516"/>
    </source>
</evidence>
<evidence type="ECO:0000256" key="5">
    <source>
        <dbReference type="SAM" id="MobiDB-lite"/>
    </source>
</evidence>
<keyword evidence="3" id="KW-0378">Hydrolase</keyword>
<evidence type="ECO:0000259" key="6">
    <source>
        <dbReference type="PROSITE" id="PS50600"/>
    </source>
</evidence>
<dbReference type="PROSITE" id="PS50600">
    <property type="entry name" value="ULP_PROTEASE"/>
    <property type="match status" value="1"/>
</dbReference>
<organism evidence="7 8">
    <name type="scientific">Linum trigynum</name>
    <dbReference type="NCBI Taxonomy" id="586398"/>
    <lineage>
        <taxon>Eukaryota</taxon>
        <taxon>Viridiplantae</taxon>
        <taxon>Streptophyta</taxon>
        <taxon>Embryophyta</taxon>
        <taxon>Tracheophyta</taxon>
        <taxon>Spermatophyta</taxon>
        <taxon>Magnoliopsida</taxon>
        <taxon>eudicotyledons</taxon>
        <taxon>Gunneridae</taxon>
        <taxon>Pentapetalae</taxon>
        <taxon>rosids</taxon>
        <taxon>fabids</taxon>
        <taxon>Malpighiales</taxon>
        <taxon>Linaceae</taxon>
        <taxon>Linum</taxon>
    </lineage>
</organism>
<comment type="similarity">
    <text evidence="1">Belongs to the peptidase C48 family.</text>
</comment>
<dbReference type="Gene3D" id="3.40.395.10">
    <property type="entry name" value="Adenoviral Proteinase, Chain A"/>
    <property type="match status" value="1"/>
</dbReference>
<dbReference type="PANTHER" id="PTHR46915:SF6">
    <property type="entry name" value="CYSTEINE PROTEINASES SUPERFAMILY PROTEIN"/>
    <property type="match status" value="1"/>
</dbReference>
<feature type="domain" description="Ubiquitin-like protease family profile" evidence="6">
    <location>
        <begin position="64"/>
        <end position="259"/>
    </location>
</feature>
<evidence type="ECO:0000256" key="3">
    <source>
        <dbReference type="ARBA" id="ARBA00022801"/>
    </source>
</evidence>
<dbReference type="EMBL" id="OZ034818">
    <property type="protein sequence ID" value="CAL1389027.1"/>
    <property type="molecule type" value="Genomic_DNA"/>
</dbReference>
<dbReference type="GO" id="GO:0016926">
    <property type="term" value="P:protein desumoylation"/>
    <property type="evidence" value="ECO:0007669"/>
    <property type="project" value="UniProtKB-ARBA"/>
</dbReference>
<dbReference type="GO" id="GO:0008234">
    <property type="term" value="F:cysteine-type peptidase activity"/>
    <property type="evidence" value="ECO:0007669"/>
    <property type="project" value="UniProtKB-KW"/>
</dbReference>
<evidence type="ECO:0000256" key="2">
    <source>
        <dbReference type="ARBA" id="ARBA00022670"/>
    </source>
</evidence>
<dbReference type="Pfam" id="PF02902">
    <property type="entry name" value="Peptidase_C48"/>
    <property type="match status" value="1"/>
</dbReference>
<name>A0AAV2ETL2_9ROSI</name>